<evidence type="ECO:0000256" key="5">
    <source>
        <dbReference type="ARBA" id="ARBA00023015"/>
    </source>
</evidence>
<dbReference type="InterPro" id="IPR002197">
    <property type="entry name" value="HTH_Fis"/>
</dbReference>
<feature type="modified residue" description="4-aspartylphosphate" evidence="8">
    <location>
        <position position="56"/>
    </location>
</feature>
<dbReference type="InterPro" id="IPR011006">
    <property type="entry name" value="CheY-like_superfamily"/>
</dbReference>
<evidence type="ECO:0000256" key="1">
    <source>
        <dbReference type="ARBA" id="ARBA00022553"/>
    </source>
</evidence>
<dbReference type="GO" id="GO:0005524">
    <property type="term" value="F:ATP binding"/>
    <property type="evidence" value="ECO:0007669"/>
    <property type="project" value="UniProtKB-KW"/>
</dbReference>
<dbReference type="GO" id="GO:0006355">
    <property type="term" value="P:regulation of DNA-templated transcription"/>
    <property type="evidence" value="ECO:0007669"/>
    <property type="project" value="InterPro"/>
</dbReference>
<dbReference type="PANTHER" id="PTHR32071">
    <property type="entry name" value="TRANSCRIPTIONAL REGULATORY PROTEIN"/>
    <property type="match status" value="1"/>
</dbReference>
<name>A0A0B0ENM2_9BACT</name>
<dbReference type="InterPro" id="IPR003593">
    <property type="entry name" value="AAA+_ATPase"/>
</dbReference>
<dbReference type="Gene3D" id="3.40.50.300">
    <property type="entry name" value="P-loop containing nucleotide triphosphate hydrolases"/>
    <property type="match status" value="1"/>
</dbReference>
<keyword evidence="4" id="KW-0902">Two-component regulatory system</keyword>
<dbReference type="SUPFAM" id="SSF52172">
    <property type="entry name" value="CheY-like"/>
    <property type="match status" value="1"/>
</dbReference>
<dbReference type="Pfam" id="PF25601">
    <property type="entry name" value="AAA_lid_14"/>
    <property type="match status" value="1"/>
</dbReference>
<dbReference type="GO" id="GO:0043565">
    <property type="term" value="F:sequence-specific DNA binding"/>
    <property type="evidence" value="ECO:0007669"/>
    <property type="project" value="InterPro"/>
</dbReference>
<dbReference type="Pfam" id="PF00072">
    <property type="entry name" value="Response_reg"/>
    <property type="match status" value="1"/>
</dbReference>
<sequence>MTSNKKTILITDDDESLRRVIEYNLSNSGYRLLLASNGEEALDIFKSEDVDIVITDIKMEKMDGLELLENIKRLNSNALVIMITAYGSVETAVKAMKLGAYDYITKPFDRDELQIMIEKGLNLQNLMSENLRLKQELAYRFKLDNVIGDSSKMKSIFDLVARVAKSDSSVLLQGESGTGKELIARAIHFNSLRAKKPFVTVNCSAIPENLMESEMFGYVKGAFTGAIKDKSGKFEAADGGTIFLDEIGDMDRDLQVKLLRVLQEKSIDKVGATQNSFVDVRVITATNISLETAIKEGKFREDLFYRISVIPILLPPLRDRKDDIPLLAQHFLSKHGSENCKMLPEVFEILNRYDWPGNVRELENIIERAIVLKKKENVIGAEEIPEHIRTKQFYSPISLEIPDEGIKLEEVERGLIINALKKSGQNQTRAAELLGITRNTLIYRLEKYKIK</sequence>
<dbReference type="CDD" id="cd00009">
    <property type="entry name" value="AAA"/>
    <property type="match status" value="1"/>
</dbReference>
<dbReference type="Pfam" id="PF02954">
    <property type="entry name" value="HTH_8"/>
    <property type="match status" value="1"/>
</dbReference>
<dbReference type="Pfam" id="PF00158">
    <property type="entry name" value="Sigma54_activat"/>
    <property type="match status" value="1"/>
</dbReference>
<evidence type="ECO:0000259" key="9">
    <source>
        <dbReference type="PROSITE" id="PS50045"/>
    </source>
</evidence>
<proteinExistence type="predicted"/>
<dbReference type="GO" id="GO:0016740">
    <property type="term" value="F:transferase activity"/>
    <property type="evidence" value="ECO:0007669"/>
    <property type="project" value="UniProtKB-KW"/>
</dbReference>
<accession>A0A0B0ENM2</accession>
<dbReference type="InterPro" id="IPR058031">
    <property type="entry name" value="AAA_lid_NorR"/>
</dbReference>
<evidence type="ECO:0000256" key="3">
    <source>
        <dbReference type="ARBA" id="ARBA00022840"/>
    </source>
</evidence>
<dbReference type="PROSITE" id="PS00675">
    <property type="entry name" value="SIGMA54_INTERACT_1"/>
    <property type="match status" value="1"/>
</dbReference>
<evidence type="ECO:0000313" key="11">
    <source>
        <dbReference type="EMBL" id="KHE92693.1"/>
    </source>
</evidence>
<dbReference type="PROSITE" id="PS00688">
    <property type="entry name" value="SIGMA54_INTERACT_3"/>
    <property type="match status" value="1"/>
</dbReference>
<dbReference type="InterPro" id="IPR001789">
    <property type="entry name" value="Sig_transdc_resp-reg_receiver"/>
</dbReference>
<dbReference type="EMBL" id="JRYO01000102">
    <property type="protein sequence ID" value="KHE92693.1"/>
    <property type="molecule type" value="Genomic_DNA"/>
</dbReference>
<keyword evidence="1 8" id="KW-0597">Phosphoprotein</keyword>
<organism evidence="11 12">
    <name type="scientific">Candidatus Scalindua brodae</name>
    <dbReference type="NCBI Taxonomy" id="237368"/>
    <lineage>
        <taxon>Bacteria</taxon>
        <taxon>Pseudomonadati</taxon>
        <taxon>Planctomycetota</taxon>
        <taxon>Candidatus Brocadiia</taxon>
        <taxon>Candidatus Brocadiales</taxon>
        <taxon>Candidatus Scalinduaceae</taxon>
        <taxon>Candidatus Scalindua</taxon>
    </lineage>
</organism>
<dbReference type="SUPFAM" id="SSF46689">
    <property type="entry name" value="Homeodomain-like"/>
    <property type="match status" value="1"/>
</dbReference>
<gene>
    <name evidence="11" type="primary">atoC_3</name>
    <name evidence="11" type="ORF">SCABRO_01553</name>
</gene>
<dbReference type="InterPro" id="IPR002078">
    <property type="entry name" value="Sigma_54_int"/>
</dbReference>
<feature type="domain" description="Response regulatory" evidence="10">
    <location>
        <begin position="7"/>
        <end position="121"/>
    </location>
</feature>
<keyword evidence="2" id="KW-0547">Nucleotide-binding</keyword>
<evidence type="ECO:0000259" key="10">
    <source>
        <dbReference type="PROSITE" id="PS50110"/>
    </source>
</evidence>
<protein>
    <submittedName>
        <fullName evidence="11">Sigma 54 response regulator</fullName>
        <ecNumber evidence="11">2.7.3.-</ecNumber>
    </submittedName>
</protein>
<keyword evidence="5" id="KW-0805">Transcription regulation</keyword>
<dbReference type="Proteomes" id="UP000030652">
    <property type="component" value="Unassembled WGS sequence"/>
</dbReference>
<dbReference type="Gene3D" id="1.10.10.60">
    <property type="entry name" value="Homeodomain-like"/>
    <property type="match status" value="1"/>
</dbReference>
<feature type="domain" description="Sigma-54 factor interaction" evidence="9">
    <location>
        <begin position="146"/>
        <end position="371"/>
    </location>
</feature>
<dbReference type="InterPro" id="IPR025662">
    <property type="entry name" value="Sigma_54_int_dom_ATP-bd_1"/>
</dbReference>
<keyword evidence="3" id="KW-0067">ATP-binding</keyword>
<evidence type="ECO:0000256" key="6">
    <source>
        <dbReference type="ARBA" id="ARBA00023125"/>
    </source>
</evidence>
<keyword evidence="11" id="KW-0808">Transferase</keyword>
<dbReference type="Gene3D" id="3.40.50.2300">
    <property type="match status" value="1"/>
</dbReference>
<evidence type="ECO:0000256" key="4">
    <source>
        <dbReference type="ARBA" id="ARBA00023012"/>
    </source>
</evidence>
<evidence type="ECO:0000256" key="8">
    <source>
        <dbReference type="PROSITE-ProRule" id="PRU00169"/>
    </source>
</evidence>
<dbReference type="GO" id="GO:0000160">
    <property type="term" value="P:phosphorelay signal transduction system"/>
    <property type="evidence" value="ECO:0007669"/>
    <property type="project" value="UniProtKB-KW"/>
</dbReference>
<dbReference type="FunFam" id="3.40.50.2300:FF:000018">
    <property type="entry name" value="DNA-binding transcriptional regulator NtrC"/>
    <property type="match status" value="1"/>
</dbReference>
<dbReference type="InterPro" id="IPR027417">
    <property type="entry name" value="P-loop_NTPase"/>
</dbReference>
<dbReference type="PRINTS" id="PR01590">
    <property type="entry name" value="HTHFIS"/>
</dbReference>
<dbReference type="eggNOG" id="COG2204">
    <property type="taxonomic scope" value="Bacteria"/>
</dbReference>
<dbReference type="SMART" id="SM00448">
    <property type="entry name" value="REC"/>
    <property type="match status" value="1"/>
</dbReference>
<evidence type="ECO:0000313" key="12">
    <source>
        <dbReference type="Proteomes" id="UP000030652"/>
    </source>
</evidence>
<dbReference type="PROSITE" id="PS50045">
    <property type="entry name" value="SIGMA54_INTERACT_4"/>
    <property type="match status" value="1"/>
</dbReference>
<dbReference type="EC" id="2.7.3.-" evidence="11"/>
<keyword evidence="6" id="KW-0238">DNA-binding</keyword>
<dbReference type="Gene3D" id="1.10.8.60">
    <property type="match status" value="1"/>
</dbReference>
<dbReference type="SMART" id="SM00382">
    <property type="entry name" value="AAA"/>
    <property type="match status" value="1"/>
</dbReference>
<evidence type="ECO:0000256" key="7">
    <source>
        <dbReference type="ARBA" id="ARBA00023163"/>
    </source>
</evidence>
<dbReference type="AlphaFoldDB" id="A0A0B0ENM2"/>
<dbReference type="FunFam" id="3.40.50.300:FF:000006">
    <property type="entry name" value="DNA-binding transcriptional regulator NtrC"/>
    <property type="match status" value="1"/>
</dbReference>
<dbReference type="PROSITE" id="PS50110">
    <property type="entry name" value="RESPONSE_REGULATORY"/>
    <property type="match status" value="1"/>
</dbReference>
<dbReference type="InterPro" id="IPR025943">
    <property type="entry name" value="Sigma_54_int_dom_ATP-bd_2"/>
</dbReference>
<dbReference type="PANTHER" id="PTHR32071:SF113">
    <property type="entry name" value="ALGINATE BIOSYNTHESIS TRANSCRIPTIONAL REGULATORY PROTEIN ALGB"/>
    <property type="match status" value="1"/>
</dbReference>
<dbReference type="PROSITE" id="PS00676">
    <property type="entry name" value="SIGMA54_INTERACT_2"/>
    <property type="match status" value="1"/>
</dbReference>
<evidence type="ECO:0000256" key="2">
    <source>
        <dbReference type="ARBA" id="ARBA00022741"/>
    </source>
</evidence>
<dbReference type="InterPro" id="IPR009057">
    <property type="entry name" value="Homeodomain-like_sf"/>
</dbReference>
<reference evidence="11 12" key="1">
    <citation type="submission" date="2014-10" db="EMBL/GenBank/DDBJ databases">
        <title>Draft genome of anammox bacterium scalindua brodae, obtained using differential coverage binning of sequence data from two enrichment reactors.</title>
        <authorList>
            <person name="Speth D.R."/>
            <person name="Russ L."/>
            <person name="Kartal B."/>
            <person name="Op den Camp H.J."/>
            <person name="Dutilh B.E."/>
            <person name="Jetten M.S."/>
        </authorList>
    </citation>
    <scope>NUCLEOTIDE SEQUENCE [LARGE SCALE GENOMIC DNA]</scope>
    <source>
        <strain evidence="11">RU1</strain>
    </source>
</reference>
<keyword evidence="7" id="KW-0804">Transcription</keyword>
<dbReference type="InterPro" id="IPR025944">
    <property type="entry name" value="Sigma_54_int_dom_CS"/>
</dbReference>
<dbReference type="SUPFAM" id="SSF52540">
    <property type="entry name" value="P-loop containing nucleoside triphosphate hydrolases"/>
    <property type="match status" value="1"/>
</dbReference>
<comment type="caution">
    <text evidence="11">The sequence shown here is derived from an EMBL/GenBank/DDBJ whole genome shotgun (WGS) entry which is preliminary data.</text>
</comment>